<dbReference type="Gene3D" id="3.30.1370.10">
    <property type="entry name" value="K Homology domain, type 1"/>
    <property type="match status" value="1"/>
</dbReference>
<protein>
    <recommendedName>
        <fullName evidence="2">K Homology domain-containing protein</fullName>
    </recommendedName>
</protein>
<dbReference type="Pfam" id="PF00013">
    <property type="entry name" value="KH_1"/>
    <property type="match status" value="1"/>
</dbReference>
<reference evidence="3 4" key="1">
    <citation type="submission" date="2024-04" db="EMBL/GenBank/DDBJ databases">
        <authorList>
            <person name="Fracassetti M."/>
        </authorList>
    </citation>
    <scope>NUCLEOTIDE SEQUENCE [LARGE SCALE GENOMIC DNA]</scope>
</reference>
<dbReference type="InterPro" id="IPR004088">
    <property type="entry name" value="KH_dom_type_1"/>
</dbReference>
<evidence type="ECO:0000313" key="4">
    <source>
        <dbReference type="Proteomes" id="UP001497516"/>
    </source>
</evidence>
<organism evidence="3 4">
    <name type="scientific">Linum trigynum</name>
    <dbReference type="NCBI Taxonomy" id="586398"/>
    <lineage>
        <taxon>Eukaryota</taxon>
        <taxon>Viridiplantae</taxon>
        <taxon>Streptophyta</taxon>
        <taxon>Embryophyta</taxon>
        <taxon>Tracheophyta</taxon>
        <taxon>Spermatophyta</taxon>
        <taxon>Magnoliopsida</taxon>
        <taxon>eudicotyledons</taxon>
        <taxon>Gunneridae</taxon>
        <taxon>Pentapetalae</taxon>
        <taxon>rosids</taxon>
        <taxon>fabids</taxon>
        <taxon>Malpighiales</taxon>
        <taxon>Linaceae</taxon>
        <taxon>Linum</taxon>
    </lineage>
</organism>
<keyword evidence="4" id="KW-1185">Reference proteome</keyword>
<feature type="domain" description="K Homology" evidence="2">
    <location>
        <begin position="29"/>
        <end position="64"/>
    </location>
</feature>
<keyword evidence="1" id="KW-0694">RNA-binding</keyword>
<dbReference type="Proteomes" id="UP001497516">
    <property type="component" value="Chromosome 5"/>
</dbReference>
<evidence type="ECO:0000256" key="1">
    <source>
        <dbReference type="PROSITE-ProRule" id="PRU00117"/>
    </source>
</evidence>
<dbReference type="InterPro" id="IPR036612">
    <property type="entry name" value="KH_dom_type_1_sf"/>
</dbReference>
<proteinExistence type="predicted"/>
<dbReference type="SUPFAM" id="SSF54791">
    <property type="entry name" value="Eukaryotic type KH-domain (KH-domain type I)"/>
    <property type="match status" value="1"/>
</dbReference>
<dbReference type="PROSITE" id="PS50084">
    <property type="entry name" value="KH_TYPE_1"/>
    <property type="match status" value="1"/>
</dbReference>
<accession>A0AAV2ESL4</accession>
<dbReference type="EMBL" id="OZ034818">
    <property type="protein sequence ID" value="CAL1388799.1"/>
    <property type="molecule type" value="Genomic_DNA"/>
</dbReference>
<dbReference type="AlphaFoldDB" id="A0AAV2ESL4"/>
<gene>
    <name evidence="3" type="ORF">LTRI10_LOCUS29702</name>
</gene>
<evidence type="ECO:0000259" key="2">
    <source>
        <dbReference type="Pfam" id="PF00013"/>
    </source>
</evidence>
<sequence>MMACRGDENENEKEAPTKKLRHAGQDIIFRIVVSPRKIGNVIDIEGIRIQKIREATKANVKIPDAIVVWRLQLG</sequence>
<dbReference type="GO" id="GO:0003723">
    <property type="term" value="F:RNA binding"/>
    <property type="evidence" value="ECO:0007669"/>
    <property type="project" value="UniProtKB-UniRule"/>
</dbReference>
<evidence type="ECO:0000313" key="3">
    <source>
        <dbReference type="EMBL" id="CAL1388799.1"/>
    </source>
</evidence>
<name>A0AAV2ESL4_9ROSI</name>